<dbReference type="RefSeq" id="WP_157490280.1">
    <property type="nucleotide sequence ID" value="NZ_JXKH01000002.1"/>
</dbReference>
<sequence length="53" mass="6225">MKMTVKELIAHLSQLDENVEVQIRESGELRPEILDLDEHIVYEEQDHLLIIQA</sequence>
<organism evidence="1 2">
    <name type="scientific">Enterococcus canis</name>
    <dbReference type="NCBI Taxonomy" id="214095"/>
    <lineage>
        <taxon>Bacteria</taxon>
        <taxon>Bacillati</taxon>
        <taxon>Bacillota</taxon>
        <taxon>Bacilli</taxon>
        <taxon>Lactobacillales</taxon>
        <taxon>Enterococcaceae</taxon>
        <taxon>Enterococcus</taxon>
    </lineage>
</organism>
<dbReference type="Proteomes" id="UP000181884">
    <property type="component" value="Unassembled WGS sequence"/>
</dbReference>
<proteinExistence type="predicted"/>
<name>A0A1L8RI41_9ENTE</name>
<comment type="caution">
    <text evidence="1">The sequence shown here is derived from an EMBL/GenBank/DDBJ whole genome shotgun (WGS) entry which is preliminary data.</text>
</comment>
<gene>
    <name evidence="1" type="ORF">RU97_GL001009</name>
</gene>
<dbReference type="AlphaFoldDB" id="A0A1L8RI41"/>
<dbReference type="EMBL" id="JXKH01000002">
    <property type="protein sequence ID" value="OJG19438.1"/>
    <property type="molecule type" value="Genomic_DNA"/>
</dbReference>
<dbReference type="STRING" id="214095.RU97_GL001009"/>
<protein>
    <submittedName>
        <fullName evidence="1">Uncharacterized protein</fullName>
    </submittedName>
</protein>
<accession>A0A1L8RI41</accession>
<reference evidence="1 2" key="1">
    <citation type="submission" date="2014-12" db="EMBL/GenBank/DDBJ databases">
        <title>Draft genome sequences of 29 type strains of Enterococci.</title>
        <authorList>
            <person name="Zhong Z."/>
            <person name="Sun Z."/>
            <person name="Liu W."/>
            <person name="Zhang W."/>
            <person name="Zhang H."/>
        </authorList>
    </citation>
    <scope>NUCLEOTIDE SEQUENCE [LARGE SCALE GENOMIC DNA]</scope>
    <source>
        <strain evidence="1 2">DSM 17029</strain>
    </source>
</reference>
<keyword evidence="2" id="KW-1185">Reference proteome</keyword>
<evidence type="ECO:0000313" key="1">
    <source>
        <dbReference type="EMBL" id="OJG19438.1"/>
    </source>
</evidence>
<evidence type="ECO:0000313" key="2">
    <source>
        <dbReference type="Proteomes" id="UP000181884"/>
    </source>
</evidence>